<dbReference type="Pfam" id="PF00005">
    <property type="entry name" value="ABC_tran"/>
    <property type="match status" value="2"/>
</dbReference>
<dbReference type="PANTHER" id="PTHR43790">
    <property type="entry name" value="CARBOHYDRATE TRANSPORT ATP-BINDING PROTEIN MG119-RELATED"/>
    <property type="match status" value="1"/>
</dbReference>
<keyword evidence="2" id="KW-0813">Transport</keyword>
<evidence type="ECO:0000256" key="4">
    <source>
        <dbReference type="ARBA" id="ARBA00022737"/>
    </source>
</evidence>
<dbReference type="PROSITE" id="PS50893">
    <property type="entry name" value="ABC_TRANSPORTER_2"/>
    <property type="match status" value="2"/>
</dbReference>
<sequence length="541" mass="56974">MPTQAPAPDGEPVLEVVGAGKTFAGVHALRDVSLSLRPGEVHALIGENGAGKSTLIKVMTGVHRPDTGTVTLAGRTVAFTTPLEAQAAGISTIYQEVNLIPLMSVARNLFLGREPRRFGVVDTRAMNRQAAQILRGYGVESDVSRPLHTLGLGAQQMVALARAVRIDARVVIMDEPTSSLEPREVETLFSVIRDLRSKGVAVVYVSHRLDELYAICDRVTVMRDGAVVHTGELAGLERLKLISLMLGREMSEVRREGATAFAADGHDRQQDQPILEARDLAVRHKVNGVSLSIRPGEVVGLGGLLGSGRSETAKAVVGAIATEGGTVSVAGTAMTRRSPAAAIRAGVVMLAEDRKAEGIIPSLSVRENIVLAALPRLSRGGIVSTARQDEVVTYFMERLGIKASGPEQRVSDLSGGNQQKVLLARWLCMNPKVLLLDEPTRGIDVGAKAEVQSLVDELAREGLGVLLISSELEELIEGSDRVVVLKDGAVVGHLEGDGVTEQALLAALASSGADGADDDVPGADGDVSGADGDASRAEETR</sequence>
<dbReference type="PROSITE" id="PS00211">
    <property type="entry name" value="ABC_TRANSPORTER_1"/>
    <property type="match status" value="1"/>
</dbReference>
<dbReference type="InterPro" id="IPR050107">
    <property type="entry name" value="ABC_carbohydrate_import_ATPase"/>
</dbReference>
<feature type="domain" description="ABC transporter" evidence="10">
    <location>
        <begin position="14"/>
        <end position="249"/>
    </location>
</feature>
<dbReference type="PANTHER" id="PTHR43790:SF9">
    <property type="entry name" value="GALACTOFURANOSE TRANSPORTER ATP-BINDING PROTEIN YTFR"/>
    <property type="match status" value="1"/>
</dbReference>
<gene>
    <name evidence="11" type="ORF">POF50_022085</name>
</gene>
<feature type="region of interest" description="Disordered" evidence="9">
    <location>
        <begin position="511"/>
        <end position="541"/>
    </location>
</feature>
<keyword evidence="8" id="KW-0472">Membrane</keyword>
<dbReference type="InterPro" id="IPR003593">
    <property type="entry name" value="AAA+_ATPase"/>
</dbReference>
<evidence type="ECO:0000256" key="9">
    <source>
        <dbReference type="SAM" id="MobiDB-lite"/>
    </source>
</evidence>
<keyword evidence="6 11" id="KW-0067">ATP-binding</keyword>
<dbReference type="InterPro" id="IPR017871">
    <property type="entry name" value="ABC_transporter-like_CS"/>
</dbReference>
<evidence type="ECO:0000313" key="11">
    <source>
        <dbReference type="EMBL" id="MDI5971992.1"/>
    </source>
</evidence>
<dbReference type="InterPro" id="IPR003439">
    <property type="entry name" value="ABC_transporter-like_ATP-bd"/>
</dbReference>
<protein>
    <submittedName>
        <fullName evidence="11">Sugar ABC transporter ATP-binding protein</fullName>
    </submittedName>
</protein>
<dbReference type="GO" id="GO:0016887">
    <property type="term" value="F:ATP hydrolysis activity"/>
    <property type="evidence" value="ECO:0007669"/>
    <property type="project" value="InterPro"/>
</dbReference>
<dbReference type="GO" id="GO:0005886">
    <property type="term" value="C:plasma membrane"/>
    <property type="evidence" value="ECO:0007669"/>
    <property type="project" value="UniProtKB-SubCell"/>
</dbReference>
<keyword evidence="7" id="KW-1278">Translocase</keyword>
<dbReference type="SUPFAM" id="SSF52540">
    <property type="entry name" value="P-loop containing nucleoside triphosphate hydrolases"/>
    <property type="match status" value="2"/>
</dbReference>
<evidence type="ECO:0000256" key="8">
    <source>
        <dbReference type="ARBA" id="ARBA00023136"/>
    </source>
</evidence>
<name>A0AA90HBV3_9ACTN</name>
<evidence type="ECO:0000256" key="1">
    <source>
        <dbReference type="ARBA" id="ARBA00004202"/>
    </source>
</evidence>
<keyword evidence="5" id="KW-0547">Nucleotide-binding</keyword>
<accession>A0AA90HBV3</accession>
<organism evidence="11">
    <name type="scientific">Streptantibioticus silvisoli</name>
    <dbReference type="NCBI Taxonomy" id="2705255"/>
    <lineage>
        <taxon>Bacteria</taxon>
        <taxon>Bacillati</taxon>
        <taxon>Actinomycetota</taxon>
        <taxon>Actinomycetes</taxon>
        <taxon>Kitasatosporales</taxon>
        <taxon>Streptomycetaceae</taxon>
        <taxon>Streptantibioticus</taxon>
    </lineage>
</organism>
<proteinExistence type="predicted"/>
<dbReference type="Gene3D" id="3.40.50.300">
    <property type="entry name" value="P-loop containing nucleotide triphosphate hydrolases"/>
    <property type="match status" value="2"/>
</dbReference>
<reference evidence="11" key="1">
    <citation type="submission" date="2023-05" db="EMBL/GenBank/DDBJ databases">
        <title>Streptantibioticus silvisoli sp. nov., acidotolerant actinomycetes 1 from pine litter.</title>
        <authorList>
            <person name="Swiecimska M."/>
            <person name="Golinska P."/>
            <person name="Sangal V."/>
            <person name="Wachnowicz B."/>
            <person name="Goodfellow M."/>
        </authorList>
    </citation>
    <scope>NUCLEOTIDE SEQUENCE</scope>
    <source>
        <strain evidence="11">SL13</strain>
    </source>
</reference>
<evidence type="ECO:0000256" key="5">
    <source>
        <dbReference type="ARBA" id="ARBA00022741"/>
    </source>
</evidence>
<comment type="subcellular location">
    <subcellularLocation>
        <location evidence="1">Cell membrane</location>
        <topology evidence="1">Peripheral membrane protein</topology>
    </subcellularLocation>
</comment>
<dbReference type="SMART" id="SM00382">
    <property type="entry name" value="AAA"/>
    <property type="match status" value="2"/>
</dbReference>
<comment type="caution">
    <text evidence="11">The sequence shown here is derived from an EMBL/GenBank/DDBJ whole genome shotgun (WGS) entry which is preliminary data.</text>
</comment>
<dbReference type="CDD" id="cd03215">
    <property type="entry name" value="ABC_Carb_Monos_II"/>
    <property type="match status" value="1"/>
</dbReference>
<evidence type="ECO:0000256" key="7">
    <source>
        <dbReference type="ARBA" id="ARBA00022967"/>
    </source>
</evidence>
<keyword evidence="4" id="KW-0677">Repeat</keyword>
<evidence type="ECO:0000256" key="3">
    <source>
        <dbReference type="ARBA" id="ARBA00022475"/>
    </source>
</evidence>
<dbReference type="GO" id="GO:0005524">
    <property type="term" value="F:ATP binding"/>
    <property type="evidence" value="ECO:0007669"/>
    <property type="project" value="UniProtKB-KW"/>
</dbReference>
<feature type="domain" description="ABC transporter" evidence="10">
    <location>
        <begin position="269"/>
        <end position="512"/>
    </location>
</feature>
<dbReference type="FunFam" id="3.40.50.300:FF:000127">
    <property type="entry name" value="Ribose import ATP-binding protein RbsA"/>
    <property type="match status" value="1"/>
</dbReference>
<evidence type="ECO:0000256" key="2">
    <source>
        <dbReference type="ARBA" id="ARBA00022448"/>
    </source>
</evidence>
<evidence type="ECO:0000259" key="10">
    <source>
        <dbReference type="PROSITE" id="PS50893"/>
    </source>
</evidence>
<keyword evidence="3" id="KW-1003">Cell membrane</keyword>
<dbReference type="AlphaFoldDB" id="A0AA90HBV3"/>
<feature type="compositionally biased region" description="Low complexity" evidence="9">
    <location>
        <begin position="522"/>
        <end position="532"/>
    </location>
</feature>
<dbReference type="CDD" id="cd03216">
    <property type="entry name" value="ABC_Carb_Monos_I"/>
    <property type="match status" value="1"/>
</dbReference>
<dbReference type="InterPro" id="IPR027417">
    <property type="entry name" value="P-loop_NTPase"/>
</dbReference>
<evidence type="ECO:0000256" key="6">
    <source>
        <dbReference type="ARBA" id="ARBA00022840"/>
    </source>
</evidence>
<dbReference type="EMBL" id="JABXJJ020000027">
    <property type="protein sequence ID" value="MDI5971992.1"/>
    <property type="molecule type" value="Genomic_DNA"/>
</dbReference>